<evidence type="ECO:0000313" key="2">
    <source>
        <dbReference type="Proteomes" id="UP000030170"/>
    </source>
</evidence>
<dbReference type="Proteomes" id="UP000030170">
    <property type="component" value="Unassembled WGS sequence"/>
</dbReference>
<accession>A0A098TI33</accession>
<sequence>MESEFLPLANPFEDRWEELLASISYCPDENEEAMMIFERCLDQCTVSDWVAKRSGSIRRLFSSGMPPFAKVTNHPQPYIDVWHLLQATLGATTTRTTPLPWWMELAYPPQDYFVALTSPPALDALATTLVKLDAIAVAVPILNAIECEDYADDLEALGQFLIQQAGQGNWIVAWEAGS</sequence>
<evidence type="ECO:0000313" key="1">
    <source>
        <dbReference type="EMBL" id="KGF71681.1"/>
    </source>
</evidence>
<comment type="caution">
    <text evidence="1">The sequence shown here is derived from an EMBL/GenBank/DDBJ whole genome shotgun (WGS) entry which is preliminary data.</text>
</comment>
<evidence type="ECO:0008006" key="3">
    <source>
        <dbReference type="Google" id="ProtNLM"/>
    </source>
</evidence>
<proteinExistence type="predicted"/>
<name>A0A098TI33_9CYAN</name>
<dbReference type="EMBL" id="JJML01000057">
    <property type="protein sequence ID" value="KGF71681.1"/>
    <property type="molecule type" value="Genomic_DNA"/>
</dbReference>
<gene>
    <name evidence="1" type="ORF">DO97_16355</name>
</gene>
<protein>
    <recommendedName>
        <fullName evidence="3">DUF4253 domain-containing protein</fullName>
    </recommendedName>
</protein>
<keyword evidence="2" id="KW-1185">Reference proteome</keyword>
<reference evidence="1 2" key="1">
    <citation type="journal article" date="2014" name="Mol. Ecol.">
        <title>Evolution of Synechococcus.</title>
        <authorList>
            <person name="Dvorak P."/>
            <person name="Casamatta D."/>
            <person name="Hasler P."/>
            <person name="Poulickova A."/>
            <person name="Ondrej V."/>
            <person name="Sanges R."/>
        </authorList>
    </citation>
    <scope>NUCLEOTIDE SEQUENCE [LARGE SCALE GENOMIC DNA]</scope>
    <source>
        <strain evidence="1 2">CAUP A 1101</strain>
    </source>
</reference>
<organism evidence="1 2">
    <name type="scientific">Neosynechococcus sphagnicola sy1</name>
    <dbReference type="NCBI Taxonomy" id="1497020"/>
    <lineage>
        <taxon>Bacteria</taxon>
        <taxon>Bacillati</taxon>
        <taxon>Cyanobacteriota</taxon>
        <taxon>Cyanophyceae</taxon>
        <taxon>Neosynechococcales</taxon>
        <taxon>Neosynechococcaceae</taxon>
        <taxon>Neosynechococcus</taxon>
    </lineage>
</organism>
<dbReference type="AlphaFoldDB" id="A0A098TI33"/>